<evidence type="ECO:0000256" key="1">
    <source>
        <dbReference type="ARBA" id="ARBA00004651"/>
    </source>
</evidence>
<evidence type="ECO:0000256" key="13">
    <source>
        <dbReference type="ARBA" id="ARBA00045497"/>
    </source>
</evidence>
<keyword evidence="6 14" id="KW-0812">Transmembrane</keyword>
<dbReference type="CDD" id="cd12826">
    <property type="entry name" value="EcCorA_ZntB-like_u1"/>
    <property type="match status" value="1"/>
</dbReference>
<dbReference type="EMBL" id="QUSM01000006">
    <property type="protein sequence ID" value="RGD73401.1"/>
    <property type="molecule type" value="Genomic_DNA"/>
</dbReference>
<evidence type="ECO:0008006" key="17">
    <source>
        <dbReference type="Google" id="ProtNLM"/>
    </source>
</evidence>
<name>A0A3E3DVX5_9FIRM</name>
<evidence type="ECO:0000256" key="7">
    <source>
        <dbReference type="ARBA" id="ARBA00022833"/>
    </source>
</evidence>
<comment type="catalytic activity">
    <reaction evidence="12">
        <text>Mg(2+)(in) = Mg(2+)(out)</text>
        <dbReference type="Rhea" id="RHEA:29827"/>
        <dbReference type="ChEBI" id="CHEBI:18420"/>
    </reaction>
</comment>
<reference evidence="15 16" key="1">
    <citation type="submission" date="2018-08" db="EMBL/GenBank/DDBJ databases">
        <title>A genome reference for cultivated species of the human gut microbiota.</title>
        <authorList>
            <person name="Zou Y."/>
            <person name="Xue W."/>
            <person name="Luo G."/>
        </authorList>
    </citation>
    <scope>NUCLEOTIDE SEQUENCE [LARGE SCALE GENOMIC DNA]</scope>
    <source>
        <strain evidence="15 16">AM25-6</strain>
    </source>
</reference>
<keyword evidence="7" id="KW-0862">Zinc</keyword>
<evidence type="ECO:0000256" key="9">
    <source>
        <dbReference type="ARBA" id="ARBA00022989"/>
    </source>
</evidence>
<comment type="function">
    <text evidence="13">Mediates influx of magnesium ions. Alternates between open and closed states. Activated by low cytoplasmic Mg(2+) levels. Inactive when cytoplasmic Mg(2+) levels are high.</text>
</comment>
<evidence type="ECO:0000256" key="4">
    <source>
        <dbReference type="ARBA" id="ARBA00022475"/>
    </source>
</evidence>
<comment type="caution">
    <text evidence="15">The sequence shown here is derived from an EMBL/GenBank/DDBJ whole genome shotgun (WGS) entry which is preliminary data.</text>
</comment>
<keyword evidence="4" id="KW-1003">Cell membrane</keyword>
<keyword evidence="8" id="KW-0460">Magnesium</keyword>
<evidence type="ECO:0000256" key="12">
    <source>
        <dbReference type="ARBA" id="ARBA00034269"/>
    </source>
</evidence>
<evidence type="ECO:0000256" key="2">
    <source>
        <dbReference type="ARBA" id="ARBA00009765"/>
    </source>
</evidence>
<evidence type="ECO:0000256" key="8">
    <source>
        <dbReference type="ARBA" id="ARBA00022842"/>
    </source>
</evidence>
<sequence length="303" mass="35977">MMYYKIANELEEIESLDNVGEKEDVVILLTLEQWHEACRDKGIPTYYADFDNINFSKSEVYRDVIVGTFFIPKMGKDLKQGKFGYYIKDHRIYFIDSDNVVKPIIESIKEKREWKNPSVSHFLYDFLDILISGDLNYLEHFETNINEIEDRVLTGDLKNFNYFIVNMKRQLLVLSNYYDQLIEMGMVFEENEEDIFINGYKGLFRIFTNKVVRLNGKVDMLMEYTRHLRDLYQAQADIKQNRTMQTLTIITAVFSPLALIAGWYGMNFKFMPELTWKYGYLGVIFLSLSVVGFSFYLMRKYFK</sequence>
<dbReference type="GO" id="GO:0005886">
    <property type="term" value="C:plasma membrane"/>
    <property type="evidence" value="ECO:0007669"/>
    <property type="project" value="UniProtKB-SubCell"/>
</dbReference>
<dbReference type="Gene3D" id="1.20.58.340">
    <property type="entry name" value="Magnesium transport protein CorA, transmembrane region"/>
    <property type="match status" value="2"/>
</dbReference>
<dbReference type="Proteomes" id="UP000261212">
    <property type="component" value="Unassembled WGS sequence"/>
</dbReference>
<keyword evidence="5" id="KW-0997">Cell inner membrane</keyword>
<dbReference type="InterPro" id="IPR045861">
    <property type="entry name" value="CorA_cytoplasmic_dom"/>
</dbReference>
<dbReference type="GO" id="GO:0015095">
    <property type="term" value="F:magnesium ion transmembrane transporter activity"/>
    <property type="evidence" value="ECO:0007669"/>
    <property type="project" value="TreeGrafter"/>
</dbReference>
<dbReference type="SUPFAM" id="SSF143865">
    <property type="entry name" value="CorA soluble domain-like"/>
    <property type="match status" value="1"/>
</dbReference>
<evidence type="ECO:0000256" key="11">
    <source>
        <dbReference type="ARBA" id="ARBA00023136"/>
    </source>
</evidence>
<evidence type="ECO:0000256" key="14">
    <source>
        <dbReference type="SAM" id="Phobius"/>
    </source>
</evidence>
<dbReference type="AlphaFoldDB" id="A0A3E3DVX5"/>
<evidence type="ECO:0000313" key="15">
    <source>
        <dbReference type="EMBL" id="RGD73401.1"/>
    </source>
</evidence>
<dbReference type="FunFam" id="1.20.58.340:FF:000004">
    <property type="entry name" value="Magnesium transport protein CorA"/>
    <property type="match status" value="1"/>
</dbReference>
<comment type="similarity">
    <text evidence="2">Belongs to the CorA metal ion transporter (MIT) (TC 1.A.35) family.</text>
</comment>
<dbReference type="SUPFAM" id="SSF144083">
    <property type="entry name" value="Magnesium transport protein CorA, transmembrane region"/>
    <property type="match status" value="1"/>
</dbReference>
<keyword evidence="10" id="KW-0406">Ion transport</keyword>
<organism evidence="15 16">
    <name type="scientific">Anaerofustis stercorihominis</name>
    <dbReference type="NCBI Taxonomy" id="214853"/>
    <lineage>
        <taxon>Bacteria</taxon>
        <taxon>Bacillati</taxon>
        <taxon>Bacillota</taxon>
        <taxon>Clostridia</taxon>
        <taxon>Eubacteriales</taxon>
        <taxon>Eubacteriaceae</taxon>
        <taxon>Anaerofustis</taxon>
    </lineage>
</organism>
<proteinExistence type="inferred from homology"/>
<feature type="transmembrane region" description="Helical" evidence="14">
    <location>
        <begin position="278"/>
        <end position="298"/>
    </location>
</feature>
<keyword evidence="9 14" id="KW-1133">Transmembrane helix</keyword>
<dbReference type="GO" id="GO:0050897">
    <property type="term" value="F:cobalt ion binding"/>
    <property type="evidence" value="ECO:0007669"/>
    <property type="project" value="TreeGrafter"/>
</dbReference>
<keyword evidence="11 14" id="KW-0472">Membrane</keyword>
<evidence type="ECO:0000256" key="3">
    <source>
        <dbReference type="ARBA" id="ARBA00022448"/>
    </source>
</evidence>
<dbReference type="InterPro" id="IPR045863">
    <property type="entry name" value="CorA_TM1_TM2"/>
</dbReference>
<dbReference type="GO" id="GO:0015087">
    <property type="term" value="F:cobalt ion transmembrane transporter activity"/>
    <property type="evidence" value="ECO:0007669"/>
    <property type="project" value="TreeGrafter"/>
</dbReference>
<evidence type="ECO:0000256" key="5">
    <source>
        <dbReference type="ARBA" id="ARBA00022519"/>
    </source>
</evidence>
<evidence type="ECO:0000256" key="6">
    <source>
        <dbReference type="ARBA" id="ARBA00022692"/>
    </source>
</evidence>
<evidence type="ECO:0000313" key="16">
    <source>
        <dbReference type="Proteomes" id="UP000261212"/>
    </source>
</evidence>
<comment type="subcellular location">
    <subcellularLocation>
        <location evidence="1">Cell membrane</location>
        <topology evidence="1">Multi-pass membrane protein</topology>
    </subcellularLocation>
</comment>
<keyword evidence="3" id="KW-0813">Transport</keyword>
<dbReference type="GO" id="GO:0000287">
    <property type="term" value="F:magnesium ion binding"/>
    <property type="evidence" value="ECO:0007669"/>
    <property type="project" value="TreeGrafter"/>
</dbReference>
<dbReference type="PANTHER" id="PTHR46494:SF3">
    <property type="entry name" value="ZINC TRANSPORT PROTEIN ZNTB"/>
    <property type="match status" value="1"/>
</dbReference>
<dbReference type="PANTHER" id="PTHR46494">
    <property type="entry name" value="CORA FAMILY METAL ION TRANSPORTER (EUROFUNG)"/>
    <property type="match status" value="1"/>
</dbReference>
<dbReference type="InterPro" id="IPR002523">
    <property type="entry name" value="MgTranspt_CorA/ZnTranspt_ZntB"/>
</dbReference>
<accession>A0A3E3DVX5</accession>
<gene>
    <name evidence="15" type="ORF">DW687_10245</name>
</gene>
<evidence type="ECO:0000256" key="10">
    <source>
        <dbReference type="ARBA" id="ARBA00023065"/>
    </source>
</evidence>
<dbReference type="Pfam" id="PF01544">
    <property type="entry name" value="CorA"/>
    <property type="match status" value="1"/>
</dbReference>
<protein>
    <recommendedName>
        <fullName evidence="17">Cobalt transporter</fullName>
    </recommendedName>
</protein>
<feature type="transmembrane region" description="Helical" evidence="14">
    <location>
        <begin position="247"/>
        <end position="266"/>
    </location>
</feature>